<proteinExistence type="inferred from homology"/>
<keyword evidence="4" id="KW-0274">FAD</keyword>
<comment type="similarity">
    <text evidence="2">Belongs to the FAD-dependent glycerol-3-phosphate dehydrogenase family.</text>
</comment>
<dbReference type="Gene3D" id="3.50.50.60">
    <property type="entry name" value="FAD/NAD(P)-binding domain"/>
    <property type="match status" value="1"/>
</dbReference>
<dbReference type="PANTHER" id="PTHR11985">
    <property type="entry name" value="GLYCEROL-3-PHOSPHATE DEHYDROGENASE"/>
    <property type="match status" value="1"/>
</dbReference>
<keyword evidence="9" id="KW-1185">Reference proteome</keyword>
<dbReference type="InterPro" id="IPR006076">
    <property type="entry name" value="FAD-dep_OxRdtase"/>
</dbReference>
<name>A0ABM7X5I4_9BACT</name>
<evidence type="ECO:0000256" key="2">
    <source>
        <dbReference type="ARBA" id="ARBA00007330"/>
    </source>
</evidence>
<dbReference type="EMBL" id="AP025592">
    <property type="protein sequence ID" value="BDG07076.1"/>
    <property type="molecule type" value="Genomic_DNA"/>
</dbReference>
<dbReference type="Pfam" id="PF16901">
    <property type="entry name" value="DAO_C"/>
    <property type="match status" value="1"/>
</dbReference>
<organism evidence="8 9">
    <name type="scientific">Anaeromyxobacter paludicola</name>
    <dbReference type="NCBI Taxonomy" id="2918171"/>
    <lineage>
        <taxon>Bacteria</taxon>
        <taxon>Pseudomonadati</taxon>
        <taxon>Myxococcota</taxon>
        <taxon>Myxococcia</taxon>
        <taxon>Myxococcales</taxon>
        <taxon>Cystobacterineae</taxon>
        <taxon>Anaeromyxobacteraceae</taxon>
        <taxon>Anaeromyxobacter</taxon>
    </lineage>
</organism>
<evidence type="ECO:0000256" key="3">
    <source>
        <dbReference type="ARBA" id="ARBA00022630"/>
    </source>
</evidence>
<evidence type="ECO:0000256" key="4">
    <source>
        <dbReference type="ARBA" id="ARBA00022827"/>
    </source>
</evidence>
<evidence type="ECO:0000256" key="5">
    <source>
        <dbReference type="ARBA" id="ARBA00023002"/>
    </source>
</evidence>
<gene>
    <name evidence="8" type="primary">glpA</name>
    <name evidence="8" type="ORF">AMPC_01890</name>
</gene>
<dbReference type="InterPro" id="IPR038299">
    <property type="entry name" value="DAO_C_sf"/>
</dbReference>
<protein>
    <submittedName>
        <fullName evidence="8">Glycerol-3-phosphate dehydrogenase</fullName>
    </submittedName>
</protein>
<dbReference type="RefSeq" id="WP_248343684.1">
    <property type="nucleotide sequence ID" value="NZ_AP025592.1"/>
</dbReference>
<evidence type="ECO:0000259" key="6">
    <source>
        <dbReference type="Pfam" id="PF01266"/>
    </source>
</evidence>
<evidence type="ECO:0000256" key="1">
    <source>
        <dbReference type="ARBA" id="ARBA00001974"/>
    </source>
</evidence>
<feature type="domain" description="Alpha-glycerophosphate oxidase C-terminal" evidence="7">
    <location>
        <begin position="391"/>
        <end position="509"/>
    </location>
</feature>
<dbReference type="InterPro" id="IPR031656">
    <property type="entry name" value="DAO_C"/>
</dbReference>
<evidence type="ECO:0000313" key="9">
    <source>
        <dbReference type="Proteomes" id="UP001162734"/>
    </source>
</evidence>
<dbReference type="Pfam" id="PF01266">
    <property type="entry name" value="DAO"/>
    <property type="match status" value="1"/>
</dbReference>
<dbReference type="Gene3D" id="1.10.8.870">
    <property type="entry name" value="Alpha-glycerophosphate oxidase, cap domain"/>
    <property type="match status" value="1"/>
</dbReference>
<keyword evidence="3" id="KW-0285">Flavoprotein</keyword>
<dbReference type="InterPro" id="IPR000447">
    <property type="entry name" value="G3P_DH_FAD-dep"/>
</dbReference>
<dbReference type="PRINTS" id="PR01001">
    <property type="entry name" value="FADG3PDH"/>
</dbReference>
<dbReference type="SUPFAM" id="SSF51905">
    <property type="entry name" value="FAD/NAD(P)-binding domain"/>
    <property type="match status" value="1"/>
</dbReference>
<evidence type="ECO:0000313" key="8">
    <source>
        <dbReference type="EMBL" id="BDG07076.1"/>
    </source>
</evidence>
<sequence length="551" mass="59959">MPGTPERYDVVVLGGGANGAGTARDLAMRGLSVLLLEKRDFGVGASGNSSGMIHGGIRYMLSDRHVTELACRDSGYIQRIAPHLLFRIPFLMPLAARAEEATLVERATWYATEVYVGTYDKYQPLKRGKPSVRLSAEETYALEPSLRPGLAGAVTLDEWGIDAFRLCALNALSARRHGAVVRTWTAAREVLREGGRAMGVTWQDALTGERGEARAAAIYNATGAWSPAFARRHAGARVPMRPGKGVHLSLDRRFSNYGVICSAVDGRQMFLMPHETESIIGTTDDDYYGDPDDLEATNDEVEYLLEGVESLVPGVRRARVTRAWCGLRTTIHAYGPTEDALSREHAFHDHAAEGAAGLLSISGGKLASYRAQSQEAADRLVALVGRPARPCRTHEEPLPGGDEVPDPARLAEEYGVAPAAAARLVYRQGSRAREVLALVRDDPRLGLVLCRDEAILAAEVVHCVREEQVRRLQDLRRRCRLAVGGCAGSDCARVAAQLAGRELGWSADQVRAELADLLEAGWRERRPVLDAHQLVQEELLRGVQAGLGVVR</sequence>
<dbReference type="InterPro" id="IPR036188">
    <property type="entry name" value="FAD/NAD-bd_sf"/>
</dbReference>
<keyword evidence="5" id="KW-0560">Oxidoreductase</keyword>
<dbReference type="PANTHER" id="PTHR11985:SF15">
    <property type="entry name" value="GLYCEROL-3-PHOSPHATE DEHYDROGENASE, MITOCHONDRIAL"/>
    <property type="match status" value="1"/>
</dbReference>
<dbReference type="Proteomes" id="UP001162734">
    <property type="component" value="Chromosome"/>
</dbReference>
<feature type="domain" description="FAD dependent oxidoreductase" evidence="6">
    <location>
        <begin position="9"/>
        <end position="369"/>
    </location>
</feature>
<dbReference type="Gene3D" id="3.30.9.10">
    <property type="entry name" value="D-Amino Acid Oxidase, subunit A, domain 2"/>
    <property type="match status" value="1"/>
</dbReference>
<reference evidence="9" key="1">
    <citation type="journal article" date="2022" name="Int. J. Syst. Evol. Microbiol.">
        <title>Anaeromyxobacter oryzae sp. nov., Anaeromyxobacter diazotrophicus sp. nov. and Anaeromyxobacter paludicola sp. nov., isolated from paddy soils.</title>
        <authorList>
            <person name="Itoh H."/>
            <person name="Xu Z."/>
            <person name="Mise K."/>
            <person name="Masuda Y."/>
            <person name="Ushijima N."/>
            <person name="Hayakawa C."/>
            <person name="Shiratori Y."/>
            <person name="Senoo K."/>
        </authorList>
    </citation>
    <scope>NUCLEOTIDE SEQUENCE [LARGE SCALE GENOMIC DNA]</scope>
    <source>
        <strain evidence="9">Red630</strain>
    </source>
</reference>
<comment type="cofactor">
    <cofactor evidence="1">
        <name>FAD</name>
        <dbReference type="ChEBI" id="CHEBI:57692"/>
    </cofactor>
</comment>
<accession>A0ABM7X5I4</accession>
<evidence type="ECO:0000259" key="7">
    <source>
        <dbReference type="Pfam" id="PF16901"/>
    </source>
</evidence>